<organism evidence="1 2">
    <name type="scientific">Phreatobacter aquaticus</name>
    <dbReference type="NCBI Taxonomy" id="2570229"/>
    <lineage>
        <taxon>Bacteria</taxon>
        <taxon>Pseudomonadati</taxon>
        <taxon>Pseudomonadota</taxon>
        <taxon>Alphaproteobacteria</taxon>
        <taxon>Hyphomicrobiales</taxon>
        <taxon>Phreatobacteraceae</taxon>
        <taxon>Phreatobacter</taxon>
    </lineage>
</organism>
<dbReference type="Proteomes" id="UP000298588">
    <property type="component" value="Chromosome"/>
</dbReference>
<dbReference type="OrthoDB" id="9816424at2"/>
<protein>
    <submittedName>
        <fullName evidence="1">Uncharacterized protein</fullName>
    </submittedName>
</protein>
<dbReference type="Pfam" id="PF05045">
    <property type="entry name" value="RgpF"/>
    <property type="match status" value="1"/>
</dbReference>
<keyword evidence="2" id="KW-1185">Reference proteome</keyword>
<reference evidence="1 2" key="1">
    <citation type="submission" date="2019-04" db="EMBL/GenBank/DDBJ databases">
        <title>Phreatobacter aquaticus sp. nov.</title>
        <authorList>
            <person name="Choi A."/>
            <person name="Baek K."/>
        </authorList>
    </citation>
    <scope>NUCLEOTIDE SEQUENCE [LARGE SCALE GENOMIC DNA]</scope>
    <source>
        <strain evidence="1 2">NMCR1094</strain>
    </source>
</reference>
<dbReference type="AlphaFoldDB" id="A0A4D7QQA3"/>
<sequence>MNPELKNTAIGRAISSLGKGTLSAANRIALMLYLAGEQRRAQAPGSPPEAIRTRLKTGIVAHVYYPDLFGEILACQDNLPADAICHVSAPPDVAEVLEPQIRAMPSTHLHIVENRGRDIAPFLSILKSGALDGLDAVLKIHSKRSPHLSHGGLLRRAMFQALAGRRDIVARVLAIMEEPQAGMVGWRRVFLTRQRHWHGNRDRVVALAAQLDPPAQPVLSFFGGSMFWFRPQALRSIAALPLSALDFEAEAGQIDGTLHHAIERLFAVAAVAASYRVVDTDGQVLLECASPRVIV</sequence>
<dbReference type="RefSeq" id="WP_137101491.1">
    <property type="nucleotide sequence ID" value="NZ_CP039865.1"/>
</dbReference>
<evidence type="ECO:0000313" key="1">
    <source>
        <dbReference type="EMBL" id="QCK88163.1"/>
    </source>
</evidence>
<accession>A0A4D7QQA3</accession>
<dbReference type="InterPro" id="IPR007739">
    <property type="entry name" value="RgpF"/>
</dbReference>
<dbReference type="KEGG" id="paqt:E8L99_21565"/>
<proteinExistence type="predicted"/>
<gene>
    <name evidence="1" type="ORF">E8L99_21565</name>
</gene>
<name>A0A4D7QQA3_9HYPH</name>
<dbReference type="EMBL" id="CP039865">
    <property type="protein sequence ID" value="QCK88163.1"/>
    <property type="molecule type" value="Genomic_DNA"/>
</dbReference>
<evidence type="ECO:0000313" key="2">
    <source>
        <dbReference type="Proteomes" id="UP000298588"/>
    </source>
</evidence>